<reference evidence="2" key="1">
    <citation type="submission" date="2023-06" db="EMBL/GenBank/DDBJ databases">
        <authorList>
            <person name="Delattre M."/>
        </authorList>
    </citation>
    <scope>NUCLEOTIDE SEQUENCE</scope>
    <source>
        <strain evidence="2">AF72</strain>
    </source>
</reference>
<evidence type="ECO:0000256" key="1">
    <source>
        <dbReference type="SAM" id="SignalP"/>
    </source>
</evidence>
<protein>
    <submittedName>
        <fullName evidence="2">Uncharacterized protein</fullName>
    </submittedName>
</protein>
<gene>
    <name evidence="2" type="ORF">MSPICULIGERA_LOCUS23291</name>
</gene>
<keyword evidence="1" id="KW-0732">Signal</keyword>
<sequence length="192" mass="20366">MLVFILFATLLGGALGCVPGQGRSPPITITVTSKIPKAWVNTAVNAYLIPTALKASLGKAFAQAESENPQLKGYSIDNVHEITMVPPANFFCVINSTTTATNGTNPTSPTQEGVCTLDQQSQLFVIQNILPNNVTVTQWAFSFVLGKVAVPTTQGQLTKFADALQDGLEEAENLDSVKVDAGTLAAWQAENQ</sequence>
<dbReference type="AlphaFoldDB" id="A0AA36DCJ4"/>
<keyword evidence="3" id="KW-1185">Reference proteome</keyword>
<feature type="signal peptide" evidence="1">
    <location>
        <begin position="1"/>
        <end position="16"/>
    </location>
</feature>
<feature type="non-terminal residue" evidence="2">
    <location>
        <position position="1"/>
    </location>
</feature>
<organism evidence="2 3">
    <name type="scientific">Mesorhabditis spiculigera</name>
    <dbReference type="NCBI Taxonomy" id="96644"/>
    <lineage>
        <taxon>Eukaryota</taxon>
        <taxon>Metazoa</taxon>
        <taxon>Ecdysozoa</taxon>
        <taxon>Nematoda</taxon>
        <taxon>Chromadorea</taxon>
        <taxon>Rhabditida</taxon>
        <taxon>Rhabditina</taxon>
        <taxon>Rhabditomorpha</taxon>
        <taxon>Rhabditoidea</taxon>
        <taxon>Rhabditidae</taxon>
        <taxon>Mesorhabditinae</taxon>
        <taxon>Mesorhabditis</taxon>
    </lineage>
</organism>
<feature type="chain" id="PRO_5041439169" evidence="1">
    <location>
        <begin position="17"/>
        <end position="192"/>
    </location>
</feature>
<evidence type="ECO:0000313" key="3">
    <source>
        <dbReference type="Proteomes" id="UP001177023"/>
    </source>
</evidence>
<name>A0AA36DCJ4_9BILA</name>
<dbReference type="EMBL" id="CATQJA010002703">
    <property type="protein sequence ID" value="CAJ0585263.1"/>
    <property type="molecule type" value="Genomic_DNA"/>
</dbReference>
<proteinExistence type="predicted"/>
<comment type="caution">
    <text evidence="2">The sequence shown here is derived from an EMBL/GenBank/DDBJ whole genome shotgun (WGS) entry which is preliminary data.</text>
</comment>
<evidence type="ECO:0000313" key="2">
    <source>
        <dbReference type="EMBL" id="CAJ0585263.1"/>
    </source>
</evidence>
<accession>A0AA36DCJ4</accession>
<dbReference type="Proteomes" id="UP001177023">
    <property type="component" value="Unassembled WGS sequence"/>
</dbReference>